<feature type="transmembrane region" description="Helical" evidence="1">
    <location>
        <begin position="86"/>
        <end position="111"/>
    </location>
</feature>
<keyword evidence="1" id="KW-1133">Transmembrane helix</keyword>
<dbReference type="AlphaFoldDB" id="A0A1I7WEL2"/>
<evidence type="ECO:0000256" key="1">
    <source>
        <dbReference type="SAM" id="Phobius"/>
    </source>
</evidence>
<proteinExistence type="predicted"/>
<feature type="transmembrane region" description="Helical" evidence="1">
    <location>
        <begin position="44"/>
        <end position="66"/>
    </location>
</feature>
<sequence>MRSSICFFVVDIILQFIKTFYFYLWSSLLESYNYTSKFINYFLYVIWLFLHISHKITFLHLLLKILKLIFKNIFENTARDFKTASLVCRCYFLIMLVYLHLLQCSISVYLITTFKKILRDNKRSMRKMASDLLRCIEIKRRIYFVRSSFVSSAFAVSWTISLLKPTMSPAQCTEHENAHSLMFLYALAGEINFGHKLSEDYRILGWVVL</sequence>
<name>A0A1I7WEL2_HETBA</name>
<evidence type="ECO:0000313" key="3">
    <source>
        <dbReference type="WBParaSite" id="Hba_03402"/>
    </source>
</evidence>
<protein>
    <submittedName>
        <fullName evidence="3">Reverse transcriptase domain-containing protein</fullName>
    </submittedName>
</protein>
<organism evidence="2 3">
    <name type="scientific">Heterorhabditis bacteriophora</name>
    <name type="common">Entomopathogenic nematode worm</name>
    <dbReference type="NCBI Taxonomy" id="37862"/>
    <lineage>
        <taxon>Eukaryota</taxon>
        <taxon>Metazoa</taxon>
        <taxon>Ecdysozoa</taxon>
        <taxon>Nematoda</taxon>
        <taxon>Chromadorea</taxon>
        <taxon>Rhabditida</taxon>
        <taxon>Rhabditina</taxon>
        <taxon>Rhabditomorpha</taxon>
        <taxon>Strongyloidea</taxon>
        <taxon>Heterorhabditidae</taxon>
        <taxon>Heterorhabditis</taxon>
    </lineage>
</organism>
<dbReference type="Proteomes" id="UP000095283">
    <property type="component" value="Unplaced"/>
</dbReference>
<keyword evidence="1" id="KW-0472">Membrane</keyword>
<dbReference type="WBParaSite" id="Hba_03402">
    <property type="protein sequence ID" value="Hba_03402"/>
    <property type="gene ID" value="Hba_03402"/>
</dbReference>
<keyword evidence="1" id="KW-0812">Transmembrane</keyword>
<evidence type="ECO:0000313" key="2">
    <source>
        <dbReference type="Proteomes" id="UP000095283"/>
    </source>
</evidence>
<keyword evidence="2" id="KW-1185">Reference proteome</keyword>
<feature type="transmembrane region" description="Helical" evidence="1">
    <location>
        <begin position="5"/>
        <end position="24"/>
    </location>
</feature>
<reference evidence="3" key="1">
    <citation type="submission" date="2016-11" db="UniProtKB">
        <authorList>
            <consortium name="WormBaseParasite"/>
        </authorList>
    </citation>
    <scope>IDENTIFICATION</scope>
</reference>
<accession>A0A1I7WEL2</accession>